<evidence type="ECO:0000313" key="2">
    <source>
        <dbReference type="EMBL" id="ARN74830.1"/>
    </source>
</evidence>
<proteinExistence type="predicted"/>
<dbReference type="EMBL" id="CP019343">
    <property type="protein sequence ID" value="ARN74830.1"/>
    <property type="molecule type" value="Genomic_DNA"/>
</dbReference>
<feature type="region of interest" description="Disordered" evidence="1">
    <location>
        <begin position="760"/>
        <end position="783"/>
    </location>
</feature>
<dbReference type="KEGG" id="osg:BST96_12310"/>
<dbReference type="AlphaFoldDB" id="A0A1X9N9U5"/>
<dbReference type="Proteomes" id="UP000193450">
    <property type="component" value="Chromosome"/>
</dbReference>
<feature type="region of interest" description="Disordered" evidence="1">
    <location>
        <begin position="309"/>
        <end position="336"/>
    </location>
</feature>
<dbReference type="SMART" id="SM00710">
    <property type="entry name" value="PbH1"/>
    <property type="match status" value="4"/>
</dbReference>
<accession>A0A1X9N9U5</accession>
<sequence>MLQKKLFLAIAVASVTLLTGCSDGDEGDDVSIVIESEGGVDGVGGDEPADPGLSGDCASLTAASFVSCDANTGNATLSGTIDQDYTLTSDREWRLDGTVSVGSGNVTVADATAVQAIKDAGVTLTIEPGTNVRAFDTGSLLVTRGSMLLADGTASAPITFSSVADSDFDGYGEWGGVIIQGFAPQYGQGGTGACFGAGEVCNIEGEGGTEVSVYGGNEADDNSGIIRYVRIAEGGLIAGPDNEINGLTLQGVGHGTVIEYVQVHNNLDDGVEWFGGTVNARYLVLTGNDDDDIDFDEGYQGNIQYAIIQKDPNKDTPTGSNDPRGIEANSSDGDYTPETEAVLANITVVGSAVNNDPDSSKGEQPGMRLRGALTVSIYNSSVDGFDTGCIRIDDADTDENAATGDADGLEAFSNVTLVNVIGDCEDGFYDKRAADTESNIASTGLSYSSSYAINEAAAQLSEAPAINAVNNGSGFAFDQTDYVGAVDPNASSAWWLGWIIEGSLVDAAMPAAADFVSCDNSTNICTVTGTIDEDYRFINGYEWRLDGEVLVGTGNIAIASQAEKDAVIANGVTLTIEPGVEVRAFDDGSLLVTRGSKLIADGTAASPITFSSVSDEDYDGEGEWGGVIVQGFAPQYGAGGTGACFGAGETWCNVEGEGGTVVGRFGGSDADDNSGIIRYVRIAEGGLVAGPNNEINGLTLQGVGHGTVVEYVHVHNNLDDGVEWFGGTVNARYLVLTNNDDDDIDYDEGYQGNIQYAIIRKNPSKSSPTGSNDPRGIEANSSDADFVPETEAVLANILVLGSDVNNDATSSKGEQPGMRLRGALTTSIYNTAVKDFDTGCIRIDDADTDDNAATGDADGLEAFSTVTLVNVIGDCEDGFYDKRMADTETGTIGDTSFTVGIDSAYAIGGSVGELSSAPTITAVDNGSGFSFEETDFIGAVEPGTEEADAWWSGWIIEGALD</sequence>
<reference evidence="2 3" key="1">
    <citation type="submission" date="2016-11" db="EMBL/GenBank/DDBJ databases">
        <title>Trade-off between light-utilization and light-protection in marine flavobacteria.</title>
        <authorList>
            <person name="Kumagai Y."/>
        </authorList>
    </citation>
    <scope>NUCLEOTIDE SEQUENCE [LARGE SCALE GENOMIC DNA]</scope>
    <source>
        <strain evidence="2 3">NBRC 107125</strain>
    </source>
</reference>
<dbReference type="PROSITE" id="PS51257">
    <property type="entry name" value="PROKAR_LIPOPROTEIN"/>
    <property type="match status" value="1"/>
</dbReference>
<keyword evidence="3" id="KW-1185">Reference proteome</keyword>
<dbReference type="PANTHER" id="PTHR41339">
    <property type="entry name" value="LIPL48"/>
    <property type="match status" value="1"/>
</dbReference>
<dbReference type="PANTHER" id="PTHR41339:SF1">
    <property type="entry name" value="SECRETED PROTEIN"/>
    <property type="match status" value="1"/>
</dbReference>
<evidence type="ECO:0000313" key="3">
    <source>
        <dbReference type="Proteomes" id="UP000193450"/>
    </source>
</evidence>
<dbReference type="OrthoDB" id="237393at2"/>
<evidence type="ECO:0000256" key="1">
    <source>
        <dbReference type="SAM" id="MobiDB-lite"/>
    </source>
</evidence>
<dbReference type="InterPro" id="IPR006626">
    <property type="entry name" value="PbH1"/>
</dbReference>
<dbReference type="STRING" id="716816.BST96_12310"/>
<protein>
    <recommendedName>
        <fullName evidence="4">Lipoprotein</fullName>
    </recommendedName>
</protein>
<name>A0A1X9N9U5_9GAMM</name>
<gene>
    <name evidence="2" type="ORF">BST96_12310</name>
</gene>
<dbReference type="RefSeq" id="WP_085758995.1">
    <property type="nucleotide sequence ID" value="NZ_CP019343.1"/>
</dbReference>
<evidence type="ECO:0008006" key="4">
    <source>
        <dbReference type="Google" id="ProtNLM"/>
    </source>
</evidence>
<organism evidence="2 3">
    <name type="scientific">Oceanicoccus sagamiensis</name>
    <dbReference type="NCBI Taxonomy" id="716816"/>
    <lineage>
        <taxon>Bacteria</taxon>
        <taxon>Pseudomonadati</taxon>
        <taxon>Pseudomonadota</taxon>
        <taxon>Gammaproteobacteria</taxon>
        <taxon>Cellvibrionales</taxon>
        <taxon>Spongiibacteraceae</taxon>
        <taxon>Oceanicoccus</taxon>
    </lineage>
</organism>